<dbReference type="EMBL" id="CAXIEN010000198">
    <property type="protein sequence ID" value="CAL1286104.1"/>
    <property type="molecule type" value="Genomic_DNA"/>
</dbReference>
<dbReference type="Proteomes" id="UP001497382">
    <property type="component" value="Unassembled WGS sequence"/>
</dbReference>
<dbReference type="GO" id="GO:0016020">
    <property type="term" value="C:membrane"/>
    <property type="evidence" value="ECO:0007669"/>
    <property type="project" value="TreeGrafter"/>
</dbReference>
<dbReference type="CDD" id="cd00170">
    <property type="entry name" value="SEC14"/>
    <property type="match status" value="1"/>
</dbReference>
<evidence type="ECO:0000259" key="1">
    <source>
        <dbReference type="Pfam" id="PF00650"/>
    </source>
</evidence>
<gene>
    <name evidence="2" type="ORF">LARSCL_LOCUS14060</name>
</gene>
<evidence type="ECO:0000313" key="3">
    <source>
        <dbReference type="Proteomes" id="UP001497382"/>
    </source>
</evidence>
<dbReference type="GO" id="GO:1902936">
    <property type="term" value="F:phosphatidylinositol bisphosphate binding"/>
    <property type="evidence" value="ECO:0007669"/>
    <property type="project" value="TreeGrafter"/>
</dbReference>
<dbReference type="InterPro" id="IPR001251">
    <property type="entry name" value="CRAL-TRIO_dom"/>
</dbReference>
<dbReference type="Pfam" id="PF00650">
    <property type="entry name" value="CRAL_TRIO"/>
    <property type="match status" value="1"/>
</dbReference>
<sequence length="248" mass="29184">MTEEQHVLPFSNSNLPDFVLKKCADELHETPESKEKGLQELIENIKGNSKTYGIEFEKDFLIHYLKVNKYYVQKSLRQIQNYIELWKKEGFLFKSLPDEYFITEGSTRFAALLPERCPEGCPVFLFQIGKWDPNEMEFTDILKLIALIHLQLLRDPMTQINGIKTIYDFKGTSFQHLRNILSDKLYLINHIPTVHFHSNPIRLRKYFPTSMLPVGYGGEIRDINSQVWIRRMNNEQEKFSVGGQPNFY</sequence>
<dbReference type="AlphaFoldDB" id="A0AAV2AQC0"/>
<feature type="domain" description="CRAL-TRIO" evidence="1">
    <location>
        <begin position="113"/>
        <end position="179"/>
    </location>
</feature>
<accession>A0AAV2AQC0</accession>
<protein>
    <recommendedName>
        <fullName evidence="1">CRAL-TRIO domain-containing protein</fullName>
    </recommendedName>
</protein>
<proteinExistence type="predicted"/>
<dbReference type="InterPro" id="IPR036273">
    <property type="entry name" value="CRAL/TRIO_N_dom_sf"/>
</dbReference>
<reference evidence="2 3" key="1">
    <citation type="submission" date="2024-04" db="EMBL/GenBank/DDBJ databases">
        <authorList>
            <person name="Rising A."/>
            <person name="Reimegard J."/>
            <person name="Sonavane S."/>
            <person name="Akerstrom W."/>
            <person name="Nylinder S."/>
            <person name="Hedman E."/>
            <person name="Kallberg Y."/>
        </authorList>
    </citation>
    <scope>NUCLEOTIDE SEQUENCE [LARGE SCALE GENOMIC DNA]</scope>
</reference>
<dbReference type="Gene3D" id="3.40.525.10">
    <property type="entry name" value="CRAL-TRIO lipid binding domain"/>
    <property type="match status" value="1"/>
</dbReference>
<dbReference type="InterPro" id="IPR036865">
    <property type="entry name" value="CRAL-TRIO_dom_sf"/>
</dbReference>
<comment type="caution">
    <text evidence="2">The sequence shown here is derived from an EMBL/GenBank/DDBJ whole genome shotgun (WGS) entry which is preliminary data.</text>
</comment>
<dbReference type="SUPFAM" id="SSF46938">
    <property type="entry name" value="CRAL/TRIO N-terminal domain"/>
    <property type="match status" value="1"/>
</dbReference>
<dbReference type="PANTHER" id="PTHR10174">
    <property type="entry name" value="ALPHA-TOCOPHEROL TRANSFER PROTEIN-RELATED"/>
    <property type="match status" value="1"/>
</dbReference>
<keyword evidence="3" id="KW-1185">Reference proteome</keyword>
<organism evidence="2 3">
    <name type="scientific">Larinioides sclopetarius</name>
    <dbReference type="NCBI Taxonomy" id="280406"/>
    <lineage>
        <taxon>Eukaryota</taxon>
        <taxon>Metazoa</taxon>
        <taxon>Ecdysozoa</taxon>
        <taxon>Arthropoda</taxon>
        <taxon>Chelicerata</taxon>
        <taxon>Arachnida</taxon>
        <taxon>Araneae</taxon>
        <taxon>Araneomorphae</taxon>
        <taxon>Entelegynae</taxon>
        <taxon>Araneoidea</taxon>
        <taxon>Araneidae</taxon>
        <taxon>Larinioides</taxon>
    </lineage>
</organism>
<dbReference type="PANTHER" id="PTHR10174:SF208">
    <property type="entry name" value="CRAL-TRIO DOMAIN-CONTAINING PROTEIN DDB_G0278031"/>
    <property type="match status" value="1"/>
</dbReference>
<dbReference type="SUPFAM" id="SSF52087">
    <property type="entry name" value="CRAL/TRIO domain"/>
    <property type="match status" value="1"/>
</dbReference>
<dbReference type="Gene3D" id="1.10.8.20">
    <property type="entry name" value="N-terminal domain of phosphatidylinositol transfer protein sec14p"/>
    <property type="match status" value="1"/>
</dbReference>
<evidence type="ECO:0000313" key="2">
    <source>
        <dbReference type="EMBL" id="CAL1286104.1"/>
    </source>
</evidence>
<name>A0AAV2AQC0_9ARAC</name>